<dbReference type="Proteomes" id="UP001497535">
    <property type="component" value="Unassembled WGS sequence"/>
</dbReference>
<sequence length="174" mass="20602">MQEIIFVIPIPICPHTFLGTLTNLISFSIFFSVNFFVLQLLLNFQKMLFSLPTEVQLDIFKLFNYEELCSIRQTNLYFRDFINKFEGELAREKLHSVSIDHFSNTLSKQIDYKLIKSKNFDFAFFAERHKEVNEQIEQKWSDGLQNPIPLYLSAEGLKSFNVFIFIDEGNLFFR</sequence>
<keyword evidence="2" id="KW-1185">Reference proteome</keyword>
<proteinExistence type="predicted"/>
<organism evidence="1 2">
    <name type="scientific">Meloidogyne enterolobii</name>
    <name type="common">Root-knot nematode worm</name>
    <name type="synonym">Meloidogyne mayaguensis</name>
    <dbReference type="NCBI Taxonomy" id="390850"/>
    <lineage>
        <taxon>Eukaryota</taxon>
        <taxon>Metazoa</taxon>
        <taxon>Ecdysozoa</taxon>
        <taxon>Nematoda</taxon>
        <taxon>Chromadorea</taxon>
        <taxon>Rhabditida</taxon>
        <taxon>Tylenchina</taxon>
        <taxon>Tylenchomorpha</taxon>
        <taxon>Tylenchoidea</taxon>
        <taxon>Meloidogynidae</taxon>
        <taxon>Meloidogyninae</taxon>
        <taxon>Meloidogyne</taxon>
    </lineage>
</organism>
<evidence type="ECO:0000313" key="1">
    <source>
        <dbReference type="EMBL" id="CAK5085278.1"/>
    </source>
</evidence>
<name>A0ACB1A234_MELEN</name>
<protein>
    <submittedName>
        <fullName evidence="1">Uncharacterized protein</fullName>
    </submittedName>
</protein>
<comment type="caution">
    <text evidence="1">The sequence shown here is derived from an EMBL/GenBank/DDBJ whole genome shotgun (WGS) entry which is preliminary data.</text>
</comment>
<reference evidence="1" key="1">
    <citation type="submission" date="2023-11" db="EMBL/GenBank/DDBJ databases">
        <authorList>
            <person name="Poullet M."/>
        </authorList>
    </citation>
    <scope>NUCLEOTIDE SEQUENCE</scope>
    <source>
        <strain evidence="1">E1834</strain>
    </source>
</reference>
<gene>
    <name evidence="1" type="ORF">MENTE1834_LOCUS32717</name>
</gene>
<evidence type="ECO:0000313" key="2">
    <source>
        <dbReference type="Proteomes" id="UP001497535"/>
    </source>
</evidence>
<accession>A0ACB1A234</accession>
<dbReference type="EMBL" id="CAVMJV010000057">
    <property type="protein sequence ID" value="CAK5085278.1"/>
    <property type="molecule type" value="Genomic_DNA"/>
</dbReference>